<dbReference type="PANTHER" id="PTHR45969">
    <property type="entry name" value="RING ZINC FINGER PROTEIN-RELATED"/>
    <property type="match status" value="1"/>
</dbReference>
<keyword evidence="3" id="KW-0862">Zinc</keyword>
<evidence type="ECO:0000259" key="5">
    <source>
        <dbReference type="PROSITE" id="PS50089"/>
    </source>
</evidence>
<reference evidence="6" key="1">
    <citation type="submission" date="2020-07" db="EMBL/GenBank/DDBJ databases">
        <authorList>
            <person name="Lin J."/>
        </authorList>
    </citation>
    <scope>NUCLEOTIDE SEQUENCE</scope>
</reference>
<dbReference type="PROSITE" id="PS50089">
    <property type="entry name" value="ZF_RING_2"/>
    <property type="match status" value="1"/>
</dbReference>
<dbReference type="EMBL" id="LR862137">
    <property type="protein sequence ID" value="CAD1844619.1"/>
    <property type="molecule type" value="Genomic_DNA"/>
</dbReference>
<dbReference type="Pfam" id="PF07727">
    <property type="entry name" value="RVT_2"/>
    <property type="match status" value="1"/>
</dbReference>
<dbReference type="Pfam" id="PF13639">
    <property type="entry name" value="zf-RING_2"/>
    <property type="match status" value="1"/>
</dbReference>
<dbReference type="InterPro" id="IPR043502">
    <property type="entry name" value="DNA/RNA_pol_sf"/>
</dbReference>
<dbReference type="Gene3D" id="3.30.40.10">
    <property type="entry name" value="Zinc/RING finger domain, C3HC4 (zinc finger)"/>
    <property type="match status" value="1"/>
</dbReference>
<dbReference type="GO" id="GO:0008270">
    <property type="term" value="F:zinc ion binding"/>
    <property type="evidence" value="ECO:0007669"/>
    <property type="project" value="UniProtKB-KW"/>
</dbReference>
<dbReference type="SUPFAM" id="SSF57850">
    <property type="entry name" value="RING/U-box"/>
    <property type="match status" value="1"/>
</dbReference>
<gene>
    <name evidence="6" type="ORF">CB5_LOCUS27830</name>
</gene>
<feature type="domain" description="RING-type" evidence="5">
    <location>
        <begin position="368"/>
        <end position="411"/>
    </location>
</feature>
<dbReference type="SUPFAM" id="SSF56672">
    <property type="entry name" value="DNA/RNA polymerases"/>
    <property type="match status" value="1"/>
</dbReference>
<dbReference type="GO" id="GO:0016567">
    <property type="term" value="P:protein ubiquitination"/>
    <property type="evidence" value="ECO:0007669"/>
    <property type="project" value="TreeGrafter"/>
</dbReference>
<evidence type="ECO:0000256" key="3">
    <source>
        <dbReference type="ARBA" id="ARBA00022833"/>
    </source>
</evidence>
<dbReference type="GO" id="GO:0061630">
    <property type="term" value="F:ubiquitin protein ligase activity"/>
    <property type="evidence" value="ECO:0007669"/>
    <property type="project" value="TreeGrafter"/>
</dbReference>
<keyword evidence="2 4" id="KW-0863">Zinc-finger</keyword>
<dbReference type="Pfam" id="PF14244">
    <property type="entry name" value="Retrotran_gag_3"/>
    <property type="match status" value="1"/>
</dbReference>
<dbReference type="PANTHER" id="PTHR45969:SF81">
    <property type="entry name" value="OS08G0157400 PROTEIN"/>
    <property type="match status" value="1"/>
</dbReference>
<evidence type="ECO:0000313" key="6">
    <source>
        <dbReference type="EMBL" id="CAD1844619.1"/>
    </source>
</evidence>
<dbReference type="InterPro" id="IPR029472">
    <property type="entry name" value="Copia-like_N"/>
</dbReference>
<organism evidence="6">
    <name type="scientific">Ananas comosus var. bracteatus</name>
    <name type="common">red pineapple</name>
    <dbReference type="NCBI Taxonomy" id="296719"/>
    <lineage>
        <taxon>Eukaryota</taxon>
        <taxon>Viridiplantae</taxon>
        <taxon>Streptophyta</taxon>
        <taxon>Embryophyta</taxon>
        <taxon>Tracheophyta</taxon>
        <taxon>Spermatophyta</taxon>
        <taxon>Magnoliopsida</taxon>
        <taxon>Liliopsida</taxon>
        <taxon>Poales</taxon>
        <taxon>Bromeliaceae</taxon>
        <taxon>Bromelioideae</taxon>
        <taxon>Ananas</taxon>
    </lineage>
</organism>
<evidence type="ECO:0000256" key="4">
    <source>
        <dbReference type="PROSITE-ProRule" id="PRU00175"/>
    </source>
</evidence>
<evidence type="ECO:0000256" key="2">
    <source>
        <dbReference type="ARBA" id="ARBA00022771"/>
    </source>
</evidence>
<dbReference type="InterPro" id="IPR013083">
    <property type="entry name" value="Znf_RING/FYVE/PHD"/>
</dbReference>
<dbReference type="InterPro" id="IPR001841">
    <property type="entry name" value="Znf_RING"/>
</dbReference>
<dbReference type="AlphaFoldDB" id="A0A6V7QN97"/>
<dbReference type="InterPro" id="IPR013103">
    <property type="entry name" value="RVT_2"/>
</dbReference>
<keyword evidence="1" id="KW-0479">Metal-binding</keyword>
<proteinExistence type="predicted"/>
<protein>
    <recommendedName>
        <fullName evidence="5">RING-type domain-containing protein</fullName>
    </recommendedName>
</protein>
<sequence>MAEESDNTNALNPVVQVTLDSSSPFFLNPSDSPENTLVLCLLNGDNYATWARTMTNALRAKNKYGFVDGTIMKPEVTSPDVHAWEKSKEFVQEREKEKVHQFLMGLAFLAATTNLDEPKSFSQAINDPKWHDSMAKEIQALETNQIWTLEHLPPNKKPIGCKWVYKIKYRADGSIERYKARLVAKGYTQIEGLDFHETYAPVAKLVTVRCLLAVVVAKKWELHQLDVNNAFLHGDLDEEVYMSLPPGISKNQDRRKQDGISGAANVQNIIVVRALEDALSHGTIFTGAKIKKASVHLYGRSRPLLLFVKFVDRVRHTVLVLLSFFGLYRSPPPQLRLLSGAPEAPAPSFVKDRLPVVKFASSVDGQRCVFCLERLRCGDEVRELANCRHAFHRCCVDRWIDVGQVTCPLCRSELLPPAKAGRGGGWGWVVEVLGRFW</sequence>
<evidence type="ECO:0000256" key="1">
    <source>
        <dbReference type="ARBA" id="ARBA00022723"/>
    </source>
</evidence>
<name>A0A6V7QN97_ANACO</name>
<dbReference type="SMART" id="SM00184">
    <property type="entry name" value="RING"/>
    <property type="match status" value="1"/>
</dbReference>
<accession>A0A6V7QN97</accession>